<comment type="subcellular location">
    <subcellularLocation>
        <location evidence="1">Nucleus</location>
    </subcellularLocation>
</comment>
<evidence type="ECO:0000256" key="2">
    <source>
        <dbReference type="ARBA" id="ARBA00007945"/>
    </source>
</evidence>
<feature type="compositionally biased region" description="Polar residues" evidence="10">
    <location>
        <begin position="377"/>
        <end position="389"/>
    </location>
</feature>
<feature type="compositionally biased region" description="Low complexity" evidence="10">
    <location>
        <begin position="164"/>
        <end position="177"/>
    </location>
</feature>
<feature type="compositionally biased region" description="Polar residues" evidence="10">
    <location>
        <begin position="225"/>
        <end position="234"/>
    </location>
</feature>
<dbReference type="PANTHER" id="PTHR23107">
    <property type="entry name" value="SYNOVIAL SARCOMA ASSOCIATED SS18 PROTEIN"/>
    <property type="match status" value="1"/>
</dbReference>
<keyword evidence="13" id="KW-1185">Reference proteome</keyword>
<evidence type="ECO:0000256" key="1">
    <source>
        <dbReference type="ARBA" id="ARBA00004123"/>
    </source>
</evidence>
<dbReference type="GO" id="GO:0050775">
    <property type="term" value="P:positive regulation of dendrite morphogenesis"/>
    <property type="evidence" value="ECO:0007669"/>
    <property type="project" value="TreeGrafter"/>
</dbReference>
<dbReference type="Proteomes" id="UP000287033">
    <property type="component" value="Unassembled WGS sequence"/>
</dbReference>
<organism evidence="12 13">
    <name type="scientific">Chiloscyllium punctatum</name>
    <name type="common">Brownbanded bambooshark</name>
    <name type="synonym">Hemiscyllium punctatum</name>
    <dbReference type="NCBI Taxonomy" id="137246"/>
    <lineage>
        <taxon>Eukaryota</taxon>
        <taxon>Metazoa</taxon>
        <taxon>Chordata</taxon>
        <taxon>Craniata</taxon>
        <taxon>Vertebrata</taxon>
        <taxon>Chondrichthyes</taxon>
        <taxon>Elasmobranchii</taxon>
        <taxon>Galeomorphii</taxon>
        <taxon>Galeoidea</taxon>
        <taxon>Orectolobiformes</taxon>
        <taxon>Hemiscylliidae</taxon>
        <taxon>Chiloscyllium</taxon>
    </lineage>
</organism>
<feature type="compositionally biased region" description="Polar residues" evidence="10">
    <location>
        <begin position="199"/>
        <end position="216"/>
    </location>
</feature>
<feature type="region of interest" description="Disordered" evidence="10">
    <location>
        <begin position="199"/>
        <end position="284"/>
    </location>
</feature>
<keyword evidence="6" id="KW-0805">Transcription regulation</keyword>
<evidence type="ECO:0000313" key="12">
    <source>
        <dbReference type="EMBL" id="GCC23317.1"/>
    </source>
</evidence>
<evidence type="ECO:0000313" key="13">
    <source>
        <dbReference type="Proteomes" id="UP000287033"/>
    </source>
</evidence>
<comment type="similarity">
    <text evidence="2">Belongs to the SS18 family.</text>
</comment>
<accession>A0A401RYT0</accession>
<dbReference type="Pfam" id="PF05030">
    <property type="entry name" value="SSXT"/>
    <property type="match status" value="1"/>
</dbReference>
<dbReference type="OMA" id="ASEPMNQ"/>
<dbReference type="GO" id="GO:0006325">
    <property type="term" value="P:chromatin organization"/>
    <property type="evidence" value="ECO:0007669"/>
    <property type="project" value="UniProtKB-KW"/>
</dbReference>
<name>A0A401RYT0_CHIPU</name>
<evidence type="ECO:0000256" key="9">
    <source>
        <dbReference type="ARBA" id="ARBA00023242"/>
    </source>
</evidence>
<evidence type="ECO:0000256" key="5">
    <source>
        <dbReference type="ARBA" id="ARBA00022853"/>
    </source>
</evidence>
<dbReference type="GO" id="GO:0045944">
    <property type="term" value="P:positive regulation of transcription by RNA polymerase II"/>
    <property type="evidence" value="ECO:0007669"/>
    <property type="project" value="TreeGrafter"/>
</dbReference>
<evidence type="ECO:0000256" key="10">
    <source>
        <dbReference type="SAM" id="MobiDB-lite"/>
    </source>
</evidence>
<dbReference type="EMBL" id="BEZZ01000026">
    <property type="protein sequence ID" value="GCC23317.1"/>
    <property type="molecule type" value="Genomic_DNA"/>
</dbReference>
<evidence type="ECO:0000256" key="3">
    <source>
        <dbReference type="ARBA" id="ARBA00022737"/>
    </source>
</evidence>
<dbReference type="AlphaFoldDB" id="A0A401RYT0"/>
<reference evidence="12 13" key="1">
    <citation type="journal article" date="2018" name="Nat. Ecol. Evol.">
        <title>Shark genomes provide insights into elasmobranch evolution and the origin of vertebrates.</title>
        <authorList>
            <person name="Hara Y"/>
            <person name="Yamaguchi K"/>
            <person name="Onimaru K"/>
            <person name="Kadota M"/>
            <person name="Koyanagi M"/>
            <person name="Keeley SD"/>
            <person name="Tatsumi K"/>
            <person name="Tanaka K"/>
            <person name="Motone F"/>
            <person name="Kageyama Y"/>
            <person name="Nozu R"/>
            <person name="Adachi N"/>
            <person name="Nishimura O"/>
            <person name="Nakagawa R"/>
            <person name="Tanegashima C"/>
            <person name="Kiyatake I"/>
            <person name="Matsumoto R"/>
            <person name="Murakumo K"/>
            <person name="Nishida K"/>
            <person name="Terakita A"/>
            <person name="Kuratani S"/>
            <person name="Sato K"/>
            <person name="Hyodo S Kuraku.S."/>
        </authorList>
    </citation>
    <scope>NUCLEOTIDE SEQUENCE [LARGE SCALE GENOMIC DNA]</scope>
</reference>
<feature type="compositionally biased region" description="Low complexity" evidence="10">
    <location>
        <begin position="318"/>
        <end position="376"/>
    </location>
</feature>
<feature type="compositionally biased region" description="Polar residues" evidence="10">
    <location>
        <begin position="118"/>
        <end position="153"/>
    </location>
</feature>
<dbReference type="GO" id="GO:0003713">
    <property type="term" value="F:transcription coactivator activity"/>
    <property type="evidence" value="ECO:0007669"/>
    <property type="project" value="TreeGrafter"/>
</dbReference>
<dbReference type="PANTHER" id="PTHR23107:SF21">
    <property type="entry name" value="CALCIUM-RESPONSIVE TRANSACTIVATOR"/>
    <property type="match status" value="1"/>
</dbReference>
<evidence type="ECO:0000259" key="11">
    <source>
        <dbReference type="Pfam" id="PF05030"/>
    </source>
</evidence>
<keyword evidence="7" id="KW-0010">Activator</keyword>
<keyword evidence="8" id="KW-0804">Transcription</keyword>
<dbReference type="InterPro" id="IPR007726">
    <property type="entry name" value="SS18_N"/>
</dbReference>
<feature type="region of interest" description="Disordered" evidence="10">
    <location>
        <begin position="107"/>
        <end position="184"/>
    </location>
</feature>
<feature type="domain" description="SS18 N-terminal" evidence="11">
    <location>
        <begin position="13"/>
        <end position="73"/>
    </location>
</feature>
<keyword evidence="4" id="KW-0106">Calcium</keyword>
<keyword evidence="5" id="KW-0156">Chromatin regulator</keyword>
<comment type="caution">
    <text evidence="12">The sequence shown here is derived from an EMBL/GenBank/DDBJ whole genome shotgun (WGS) entry which is preliminary data.</text>
</comment>
<dbReference type="OrthoDB" id="10265171at2759"/>
<keyword evidence="9" id="KW-0539">Nucleus</keyword>
<gene>
    <name evidence="12" type="ORF">chiPu_0001711</name>
</gene>
<dbReference type="GO" id="GO:0005654">
    <property type="term" value="C:nucleoplasm"/>
    <property type="evidence" value="ECO:0007669"/>
    <property type="project" value="UniProtKB-ARBA"/>
</dbReference>
<protein>
    <recommendedName>
        <fullName evidence="11">SS18 N-terminal domain-containing protein</fullName>
    </recommendedName>
</protein>
<evidence type="ECO:0000256" key="6">
    <source>
        <dbReference type="ARBA" id="ARBA00023015"/>
    </source>
</evidence>
<sequence>MSVAFASARQRGKGEVTQATIQKMLDENNHLIQCIMDYQSKGKTAECSQYQQMLHRNLVYLATIADSNQNMQSLLPAPPSQNLSMGPGGMNLSGSNQALHSQNVPSDAMGGGIPPSPLMQSQMSNGPSHVSVQQSGPAAIPSSSMTMPVNNHGTAGAYSHSVPSSQSMQMQSQGQSMANYGSRTNMSMQTGQVPMMHQQAATSHYSTPQGSGQHYQGPSAMGMMGQSNQGNNIMGQRPMGPYRSSQQGSSQQYIGQEDYYGEQYGHGQGPTDSINQQYYPDGHGEYAYQQSSYAEQGYERSFEESSQHYYEGGNSQYTQQQTAYQQGPTQQQTYSQQQYPTQQSYPGQQQGYGPSQGAASQYPGYQQGQGQQYGSYRTAQPGPSAQQQRPYGYEQCNNPAEVLDVSVGLQINTASTMTSNQKRASGTALEVLHTGTVRKLPAIGNS</sequence>
<keyword evidence="3" id="KW-0677">Repeat</keyword>
<evidence type="ECO:0000256" key="4">
    <source>
        <dbReference type="ARBA" id="ARBA00022837"/>
    </source>
</evidence>
<feature type="region of interest" description="Disordered" evidence="10">
    <location>
        <begin position="318"/>
        <end position="392"/>
    </location>
</feature>
<evidence type="ECO:0000256" key="7">
    <source>
        <dbReference type="ARBA" id="ARBA00023159"/>
    </source>
</evidence>
<evidence type="ECO:0000256" key="8">
    <source>
        <dbReference type="ARBA" id="ARBA00023163"/>
    </source>
</evidence>
<proteinExistence type="inferred from homology"/>
<dbReference type="STRING" id="137246.A0A401RYT0"/>